<proteinExistence type="predicted"/>
<sequence>MKKLYAYNKFKRRISLSLALILAGVGPCALSGVNNVPSYFGGEYIKQLSHIAYAQTTTEITLKAEHFDGTSEIAGFSPLGEQEFKKAVDSDASEIKIIMDTDATSIAKDAFKEKFTNEVTNGKPISIKFPSSLESIGEHAFSNNKSLVEILDLKDMTNLKTIYDEAFYDSGLRGELILPENIVSIWFSAFRKNNLTYVSLPDNIVELFAGVFADNQISDIHLGKLTNIRGLLWGKYGKGGEHLHPEAGVLSYDLFRNNNLTELRIEGTGIKRTGSYTFRNNNLNKVVLQDDITMLNYGVFQDNPNLTTIRIAGKEDATHNQIAANHINGYAFKGTKLTGKLEFTSANIEVNSSRAFEDNPITEIIFPNGWVTTGPYSFRKVPLENVNLPTPNIVENGVYADTDTLKNVNFDKYTKDIIPAQMFRGGKLRSLEIPSSINKFDTKNHYVLNPNHSLSSFADNIGWIDGDNRVALYRKNNGFDNTLKSGDYVIDNSLSDGADYVFNPILVKFKLIDQNGNNVAESSLPNSIKMSRTRTTNGTPDTQELSDIKLVDYTSFKLGDTITFEMPDSLEGYKLVEDANLSNSQLTKISDKKYSFTLDPTNENITQEERYIDENGNDLGYNIGYKKSNINLKYEALPVTLNFVFEKELSDGSKQNLQLSDIPQVRYTSKNKAATTNLTSSSINDLLYGDTVDIELSNNGALTPLIDTHKINLSGTDVEKIDGEDRYQATVTLRYKDTPNNSSGNDNNNNQNENTPQPQPQPNPQPNPNTDNSNNNTNTNQQSGGGSTDDDVNSNTIPPVNPPTNVPYTPNNIINADIIPNVTNPVFNIISPEDTPLGNAIIDADKGTYTFIDEDTTPLGSAKINPDNSLEIVEVYEDNTPLSLPKTGQENNLFMQFFGAFLTILGLGFLFNKKKNK</sequence>
<name>V9HVJ2_9FIRM</name>
<dbReference type="Pfam" id="PF13306">
    <property type="entry name" value="LRR_5"/>
    <property type="match status" value="3"/>
</dbReference>
<evidence type="ECO:0000256" key="3">
    <source>
        <dbReference type="ARBA" id="ARBA00022729"/>
    </source>
</evidence>
<dbReference type="PROSITE" id="PS50847">
    <property type="entry name" value="GRAM_POS_ANCHORING"/>
    <property type="match status" value="1"/>
</dbReference>
<dbReference type="EMBL" id="AFZF02000012">
    <property type="protein sequence ID" value="EHL17977.2"/>
    <property type="molecule type" value="Genomic_DNA"/>
</dbReference>
<feature type="compositionally biased region" description="Pro residues" evidence="5">
    <location>
        <begin position="757"/>
        <end position="767"/>
    </location>
</feature>
<dbReference type="Pfam" id="PF00746">
    <property type="entry name" value="Gram_pos_anchor"/>
    <property type="match status" value="1"/>
</dbReference>
<keyword evidence="2" id="KW-0964">Secreted</keyword>
<keyword evidence="1" id="KW-0134">Cell wall</keyword>
<feature type="chain" id="PRO_5039185026" evidence="7">
    <location>
        <begin position="32"/>
        <end position="917"/>
    </location>
</feature>
<gene>
    <name evidence="9" type="ORF">HMPREF9630_01233</name>
</gene>
<feature type="region of interest" description="Disordered" evidence="5">
    <location>
        <begin position="733"/>
        <end position="808"/>
    </location>
</feature>
<keyword evidence="6" id="KW-0472">Membrane</keyword>
<feature type="compositionally biased region" description="Low complexity" evidence="5">
    <location>
        <begin position="768"/>
        <end position="782"/>
    </location>
</feature>
<dbReference type="InterPro" id="IPR026906">
    <property type="entry name" value="LRR_5"/>
</dbReference>
<evidence type="ECO:0000256" key="5">
    <source>
        <dbReference type="SAM" id="MobiDB-lite"/>
    </source>
</evidence>
<dbReference type="Gene3D" id="3.80.10.10">
    <property type="entry name" value="Ribonuclease Inhibitor"/>
    <property type="match status" value="3"/>
</dbReference>
<dbReference type="InterPro" id="IPR019931">
    <property type="entry name" value="LPXTG_anchor"/>
</dbReference>
<keyword evidence="3 7" id="KW-0732">Signal</keyword>
<dbReference type="RefSeq" id="WP_009527963.1">
    <property type="nucleotide sequence ID" value="NZ_JH815225.1"/>
</dbReference>
<feature type="domain" description="Gram-positive cocci surface proteins LPxTG" evidence="8">
    <location>
        <begin position="884"/>
        <end position="917"/>
    </location>
</feature>
<evidence type="ECO:0000313" key="10">
    <source>
        <dbReference type="Proteomes" id="UP000017818"/>
    </source>
</evidence>
<feature type="signal peptide" evidence="7">
    <location>
        <begin position="1"/>
        <end position="31"/>
    </location>
</feature>
<organism evidence="9 10">
    <name type="scientific">Peptoanaerobacter stomatis</name>
    <dbReference type="NCBI Taxonomy" id="796937"/>
    <lineage>
        <taxon>Bacteria</taxon>
        <taxon>Bacillati</taxon>
        <taxon>Bacillota</taxon>
        <taxon>Clostridia</taxon>
        <taxon>Peptostreptococcales</taxon>
        <taxon>Filifactoraceae</taxon>
        <taxon>Peptoanaerobacter</taxon>
    </lineage>
</organism>
<evidence type="ECO:0000256" key="1">
    <source>
        <dbReference type="ARBA" id="ARBA00022512"/>
    </source>
</evidence>
<keyword evidence="4" id="KW-0572">Peptidoglycan-anchor</keyword>
<evidence type="ECO:0000313" key="9">
    <source>
        <dbReference type="EMBL" id="EHL17977.2"/>
    </source>
</evidence>
<evidence type="ECO:0000256" key="2">
    <source>
        <dbReference type="ARBA" id="ARBA00022525"/>
    </source>
</evidence>
<dbReference type="Proteomes" id="UP000017818">
    <property type="component" value="Unassembled WGS sequence"/>
</dbReference>
<reference evidence="9 10" key="1">
    <citation type="submission" date="2012-05" db="EMBL/GenBank/DDBJ databases">
        <title>The Genome Sequence of Eubacteriaceae bacterium CM2.</title>
        <authorList>
            <consortium name="The Broad Institute Genome Sequencing Platform"/>
            <person name="Earl A."/>
            <person name="Ward D."/>
            <person name="Feldgarden M."/>
            <person name="Gevers D."/>
            <person name="Sizova M."/>
            <person name="Hazen A."/>
            <person name="Epstein S."/>
            <person name="Walker B."/>
            <person name="Young S.K."/>
            <person name="Zeng Q."/>
            <person name="Gargeya S."/>
            <person name="Fitzgerald M."/>
            <person name="Haas B."/>
            <person name="Abouelleil A."/>
            <person name="Alvarado L."/>
            <person name="Arachchi H.M."/>
            <person name="Berlin A."/>
            <person name="Chapman S.B."/>
            <person name="Goldberg J."/>
            <person name="Griggs A."/>
            <person name="Gujja S."/>
            <person name="Hansen M."/>
            <person name="Howarth C."/>
            <person name="Imamovic A."/>
            <person name="Larimer J."/>
            <person name="McCowen C."/>
            <person name="Montmayeur A."/>
            <person name="Murphy C."/>
            <person name="Neiman D."/>
            <person name="Pearson M."/>
            <person name="Priest M."/>
            <person name="Roberts A."/>
            <person name="Saif S."/>
            <person name="Shea T."/>
            <person name="Sisk P."/>
            <person name="Sykes S."/>
            <person name="Wortman J."/>
            <person name="Nusbaum C."/>
            <person name="Birren B."/>
        </authorList>
    </citation>
    <scope>NUCLEOTIDE SEQUENCE [LARGE SCALE GENOMIC DNA]</scope>
    <source>
        <strain evidence="9 10">CM2</strain>
    </source>
</reference>
<dbReference type="InterPro" id="IPR032675">
    <property type="entry name" value="LRR_dom_sf"/>
</dbReference>
<evidence type="ECO:0000259" key="8">
    <source>
        <dbReference type="PROSITE" id="PS50847"/>
    </source>
</evidence>
<feature type="transmembrane region" description="Helical" evidence="6">
    <location>
        <begin position="893"/>
        <end position="911"/>
    </location>
</feature>
<evidence type="ECO:0000256" key="4">
    <source>
        <dbReference type="ARBA" id="ARBA00023088"/>
    </source>
</evidence>
<evidence type="ECO:0000256" key="6">
    <source>
        <dbReference type="SAM" id="Phobius"/>
    </source>
</evidence>
<dbReference type="SUPFAM" id="SSF52058">
    <property type="entry name" value="L domain-like"/>
    <property type="match status" value="1"/>
</dbReference>
<dbReference type="NCBIfam" id="TIGR01167">
    <property type="entry name" value="LPXTG_anchor"/>
    <property type="match status" value="1"/>
</dbReference>
<protein>
    <submittedName>
        <fullName evidence="9">LPXTG-domain-containing protein cell wall anchor domain</fullName>
    </submittedName>
</protein>
<feature type="compositionally biased region" description="Low complexity" evidence="5">
    <location>
        <begin position="738"/>
        <end position="756"/>
    </location>
</feature>
<dbReference type="AlphaFoldDB" id="V9HVJ2"/>
<accession>V9HVJ2</accession>
<evidence type="ECO:0000256" key="7">
    <source>
        <dbReference type="SAM" id="SignalP"/>
    </source>
</evidence>
<dbReference type="HOGENOM" id="CLU_317581_0_0_9"/>
<comment type="caution">
    <text evidence="9">The sequence shown here is derived from an EMBL/GenBank/DDBJ whole genome shotgun (WGS) entry which is preliminary data.</text>
</comment>
<dbReference type="OrthoDB" id="1814322at2"/>
<keyword evidence="6" id="KW-1133">Transmembrane helix</keyword>
<keyword evidence="6" id="KW-0812">Transmembrane</keyword>